<organism evidence="3 4">
    <name type="scientific">Caballeronia humi</name>
    <dbReference type="NCBI Taxonomy" id="326474"/>
    <lineage>
        <taxon>Bacteria</taxon>
        <taxon>Pseudomonadati</taxon>
        <taxon>Pseudomonadota</taxon>
        <taxon>Betaproteobacteria</taxon>
        <taxon>Burkholderiales</taxon>
        <taxon>Burkholderiaceae</taxon>
        <taxon>Caballeronia</taxon>
    </lineage>
</organism>
<proteinExistence type="predicted"/>
<dbReference type="InterPro" id="IPR011761">
    <property type="entry name" value="ATP-grasp"/>
</dbReference>
<dbReference type="RefSeq" id="WP_087665765.1">
    <property type="nucleotide sequence ID" value="NZ_FCNW02000002.1"/>
</dbReference>
<dbReference type="STRING" id="326474.AWB65_00637"/>
<keyword evidence="1" id="KW-0547">Nucleotide-binding</keyword>
<dbReference type="GO" id="GO:0046872">
    <property type="term" value="F:metal ion binding"/>
    <property type="evidence" value="ECO:0007669"/>
    <property type="project" value="InterPro"/>
</dbReference>
<dbReference type="PROSITE" id="PS50975">
    <property type="entry name" value="ATP_GRASP"/>
    <property type="match status" value="1"/>
</dbReference>
<gene>
    <name evidence="3" type="ORF">AWB65_00637</name>
</gene>
<dbReference type="GO" id="GO:0005524">
    <property type="term" value="F:ATP binding"/>
    <property type="evidence" value="ECO:0007669"/>
    <property type="project" value="UniProtKB-UniRule"/>
</dbReference>
<comment type="caution">
    <text evidence="3">The sequence shown here is derived from an EMBL/GenBank/DDBJ whole genome shotgun (WGS) entry which is preliminary data.</text>
</comment>
<reference evidence="3" key="1">
    <citation type="submission" date="2016-01" db="EMBL/GenBank/DDBJ databases">
        <authorList>
            <person name="Peeters C."/>
        </authorList>
    </citation>
    <scope>NUCLEOTIDE SEQUENCE [LARGE SCALE GENOMIC DNA]</scope>
    <source>
        <strain evidence="3">LMG 22934</strain>
    </source>
</reference>
<dbReference type="InterPro" id="IPR003806">
    <property type="entry name" value="ATP-grasp_PylC-type"/>
</dbReference>
<dbReference type="AlphaFoldDB" id="A0A158F877"/>
<dbReference type="PIRSF" id="PIRSF016817">
    <property type="entry name" value="UCP016817_carboligase"/>
    <property type="match status" value="1"/>
</dbReference>
<evidence type="ECO:0000259" key="2">
    <source>
        <dbReference type="PROSITE" id="PS50975"/>
    </source>
</evidence>
<feature type="domain" description="ATP-grasp" evidence="2">
    <location>
        <begin position="221"/>
        <end position="293"/>
    </location>
</feature>
<keyword evidence="1" id="KW-0067">ATP-binding</keyword>
<evidence type="ECO:0000256" key="1">
    <source>
        <dbReference type="PROSITE-ProRule" id="PRU00409"/>
    </source>
</evidence>
<dbReference type="Proteomes" id="UP000054977">
    <property type="component" value="Unassembled WGS sequence"/>
</dbReference>
<dbReference type="OrthoDB" id="5572734at2"/>
<dbReference type="SUPFAM" id="SSF56059">
    <property type="entry name" value="Glutathione synthetase ATP-binding domain-like"/>
    <property type="match status" value="1"/>
</dbReference>
<name>A0A158F877_9BURK</name>
<dbReference type="Gene3D" id="3.30.470.20">
    <property type="entry name" value="ATP-grasp fold, B domain"/>
    <property type="match status" value="1"/>
</dbReference>
<dbReference type="InterPro" id="IPR016677">
    <property type="entry name" value="UCP016817_carboligase"/>
</dbReference>
<dbReference type="EMBL" id="FCNW02000002">
    <property type="protein sequence ID" value="SAL16122.1"/>
    <property type="molecule type" value="Genomic_DNA"/>
</dbReference>
<dbReference type="Pfam" id="PF02655">
    <property type="entry name" value="ATP-grasp_3"/>
    <property type="match status" value="1"/>
</dbReference>
<protein>
    <submittedName>
        <fullName evidence="3">ATP-grasp domain protein</fullName>
    </submittedName>
</protein>
<evidence type="ECO:0000313" key="4">
    <source>
        <dbReference type="Proteomes" id="UP000054977"/>
    </source>
</evidence>
<sequence length="393" mass="42267">MHAGTPFSRKPCVAVVGLSARMLAQSAVRAGFEPVALDIFGDRDTREEASAWFDIGGEGLLIDRELLLDALQRAARLPRMLGYVATSGVEPLMGALYSGERLPRFIGNDVAATAAVRDPKRFFALLDECGIAHPEISFTRPADPRRWLVKHADGCGGVHIEAASSESEIGPHAYYQRVAAGRSMSALFVGARREACVTGFADQSSVAAGKLPFVHSGSLGPVDLPLPVAAKLHEAIRAIVWRTGLTGINSMDFLLDGDAFSVLEINARPSSTMALYEAVWPQSLFACHVDACLHGRLPSPPPAPTRRAGQRVAFAPFSITASKPFSDALHGDPACHDVPLPGTRIEAGQPVCTLAVTAPSLDAVQHELERHHARLLQRIETCREPLHDVNTFR</sequence>
<evidence type="ECO:0000313" key="3">
    <source>
        <dbReference type="EMBL" id="SAL16122.1"/>
    </source>
</evidence>
<accession>A0A158F877</accession>
<keyword evidence="4" id="KW-1185">Reference proteome</keyword>